<dbReference type="GO" id="GO:0005886">
    <property type="term" value="C:plasma membrane"/>
    <property type="evidence" value="ECO:0007669"/>
    <property type="project" value="TreeGrafter"/>
</dbReference>
<evidence type="ECO:0000259" key="3">
    <source>
        <dbReference type="Pfam" id="PF25954"/>
    </source>
</evidence>
<feature type="domain" description="CusB-like beta-barrel" evidence="3">
    <location>
        <begin position="238"/>
        <end position="323"/>
    </location>
</feature>
<name>S5XPB0_PARAH</name>
<proteinExistence type="predicted"/>
<protein>
    <submittedName>
        <fullName evidence="4">Secretion protein, HlyD family protein</fullName>
    </submittedName>
</protein>
<keyword evidence="1" id="KW-0175">Coiled coil</keyword>
<dbReference type="Pfam" id="PF25954">
    <property type="entry name" value="Beta-barrel_RND_2"/>
    <property type="match status" value="1"/>
</dbReference>
<evidence type="ECO:0000313" key="5">
    <source>
        <dbReference type="Proteomes" id="UP000015480"/>
    </source>
</evidence>
<dbReference type="Pfam" id="PF25881">
    <property type="entry name" value="HH_YBHG"/>
    <property type="match status" value="1"/>
</dbReference>
<dbReference type="PATRIC" id="fig|1367847.3.peg.2078"/>
<accession>S5XPB0</accession>
<dbReference type="Gene3D" id="1.10.287.470">
    <property type="entry name" value="Helix hairpin bin"/>
    <property type="match status" value="2"/>
</dbReference>
<organism evidence="4 5">
    <name type="scientific">Paracoccus aminophilus JCM 7686</name>
    <dbReference type="NCBI Taxonomy" id="1367847"/>
    <lineage>
        <taxon>Bacteria</taxon>
        <taxon>Pseudomonadati</taxon>
        <taxon>Pseudomonadota</taxon>
        <taxon>Alphaproteobacteria</taxon>
        <taxon>Rhodobacterales</taxon>
        <taxon>Paracoccaceae</taxon>
        <taxon>Paracoccus</taxon>
    </lineage>
</organism>
<feature type="domain" description="YbhG-like alpha-helical hairpin" evidence="2">
    <location>
        <begin position="80"/>
        <end position="198"/>
    </location>
</feature>
<keyword evidence="5" id="KW-1185">Reference proteome</keyword>
<gene>
    <name evidence="4" type="ORF">JCM7686_2083</name>
</gene>
<evidence type="ECO:0000259" key="2">
    <source>
        <dbReference type="Pfam" id="PF25881"/>
    </source>
</evidence>
<dbReference type="Gene3D" id="2.40.30.170">
    <property type="match status" value="1"/>
</dbReference>
<reference evidence="4 5" key="1">
    <citation type="journal article" date="2014" name="BMC Genomics">
        <title>Architecture and functions of a multipartite genome of the methylotrophic bacterium Paracoccus aminophilus JCM 7686, containing primary and secondary chromids.</title>
        <authorList>
            <person name="Dziewit L."/>
            <person name="Czarnecki J."/>
            <person name="Wibberg D."/>
            <person name="Radlinska M."/>
            <person name="Mrozek P."/>
            <person name="Szymczak M."/>
            <person name="Schluter A."/>
            <person name="Puhler A."/>
            <person name="Bartosik D."/>
        </authorList>
    </citation>
    <scope>NUCLEOTIDE SEQUENCE [LARGE SCALE GENOMIC DNA]</scope>
    <source>
        <strain evidence="4">JCM 7686</strain>
    </source>
</reference>
<dbReference type="PANTHER" id="PTHR30438">
    <property type="entry name" value="36 KDA ANTIGEN-RELATED"/>
    <property type="match status" value="1"/>
</dbReference>
<dbReference type="OrthoDB" id="9793801at2"/>
<dbReference type="eggNOG" id="COG1566">
    <property type="taxonomic scope" value="Bacteria"/>
</dbReference>
<dbReference type="KEGG" id="pami:JCM7686_2083"/>
<evidence type="ECO:0000313" key="4">
    <source>
        <dbReference type="EMBL" id="AGT09164.1"/>
    </source>
</evidence>
<dbReference type="PANTHER" id="PTHR30438:SF2">
    <property type="entry name" value="MEMBRANE PROTEIN"/>
    <property type="match status" value="1"/>
</dbReference>
<dbReference type="Proteomes" id="UP000015480">
    <property type="component" value="Chromosome"/>
</dbReference>
<dbReference type="SUPFAM" id="SSF111369">
    <property type="entry name" value="HlyD-like secretion proteins"/>
    <property type="match status" value="2"/>
</dbReference>
<dbReference type="Gene3D" id="2.40.50.100">
    <property type="match status" value="1"/>
</dbReference>
<dbReference type="InterPro" id="IPR058792">
    <property type="entry name" value="Beta-barrel_RND_2"/>
</dbReference>
<dbReference type="HOGENOM" id="CLU_018816_6_1_5"/>
<evidence type="ECO:0000256" key="1">
    <source>
        <dbReference type="SAM" id="Coils"/>
    </source>
</evidence>
<dbReference type="RefSeq" id="WP_020950802.1">
    <property type="nucleotide sequence ID" value="NC_022041.1"/>
</dbReference>
<dbReference type="AlphaFoldDB" id="S5XPB0"/>
<dbReference type="EMBL" id="CP006650">
    <property type="protein sequence ID" value="AGT09164.1"/>
    <property type="molecule type" value="Genomic_DNA"/>
</dbReference>
<dbReference type="STRING" id="1367847.JCM7686_2083"/>
<sequence>MSTRKLIATLVLVAALGGGTALWAMTRPAALVVQGEVEATRIDLASRVSGRVAEVAVDFGDRVQKGETLVLLSSPQLQAGQVTAQAALAVAEANRDLTFSTRPETIAAREAELAKAEGDVALLQKNYDRIAKLRDTAVVSAQTLDEVSNALASALRAREAASANLALARNGNSPEQRAVAQAQAEQAAAALGQTEADLAELTVVAPIDGQVTARMAEPGKNFAAGSPLLSIVDVDHAWFTFNLREDFLGALKIGDEIEVRLPALGDKRIRARVSAINVQGSYANWRATKATGDFDRRTFALRAVPLAPDAALRPGMSALIEFARP</sequence>
<feature type="coiled-coil region" evidence="1">
    <location>
        <begin position="106"/>
        <end position="164"/>
    </location>
</feature>
<dbReference type="InterPro" id="IPR059052">
    <property type="entry name" value="HH_YbhG-like"/>
</dbReference>